<dbReference type="PANTHER" id="PTHR18968:SF13">
    <property type="entry name" value="ACETOLACTATE SYNTHASE CATALYTIC SUBUNIT, MITOCHONDRIAL"/>
    <property type="match status" value="1"/>
</dbReference>
<dbReference type="InterPro" id="IPR029061">
    <property type="entry name" value="THDP-binding"/>
</dbReference>
<dbReference type="InterPro" id="IPR012000">
    <property type="entry name" value="Thiamin_PyroP_enz_cen_dom"/>
</dbReference>
<dbReference type="SUPFAM" id="SSF52467">
    <property type="entry name" value="DHS-like NAD/FAD-binding domain"/>
    <property type="match status" value="1"/>
</dbReference>
<feature type="domain" description="Thiamine pyrophosphate enzyme TPP-binding" evidence="5">
    <location>
        <begin position="375"/>
        <end position="507"/>
    </location>
</feature>
<dbReference type="GO" id="GO:0030976">
    <property type="term" value="F:thiamine pyrophosphate binding"/>
    <property type="evidence" value="ECO:0007669"/>
    <property type="project" value="InterPro"/>
</dbReference>
<dbReference type="GO" id="GO:0050660">
    <property type="term" value="F:flavin adenine dinucleotide binding"/>
    <property type="evidence" value="ECO:0007669"/>
    <property type="project" value="TreeGrafter"/>
</dbReference>
<evidence type="ECO:0000259" key="5">
    <source>
        <dbReference type="Pfam" id="PF02775"/>
    </source>
</evidence>
<comment type="similarity">
    <text evidence="1 3">Belongs to the TPP enzyme family.</text>
</comment>
<dbReference type="AlphaFoldDB" id="A0A7X6K4R6"/>
<dbReference type="Gene3D" id="3.40.50.1220">
    <property type="entry name" value="TPP-binding domain"/>
    <property type="match status" value="1"/>
</dbReference>
<dbReference type="InterPro" id="IPR011766">
    <property type="entry name" value="TPP_enzyme_TPP-bd"/>
</dbReference>
<dbReference type="GO" id="GO:0009099">
    <property type="term" value="P:L-valine biosynthetic process"/>
    <property type="evidence" value="ECO:0007669"/>
    <property type="project" value="TreeGrafter"/>
</dbReference>
<dbReference type="GO" id="GO:0005948">
    <property type="term" value="C:acetolactate synthase complex"/>
    <property type="evidence" value="ECO:0007669"/>
    <property type="project" value="TreeGrafter"/>
</dbReference>
<evidence type="ECO:0000256" key="3">
    <source>
        <dbReference type="RuleBase" id="RU362132"/>
    </source>
</evidence>
<dbReference type="SUPFAM" id="SSF52518">
    <property type="entry name" value="Thiamin diphosphate-binding fold (THDP-binding)"/>
    <property type="match status" value="2"/>
</dbReference>
<evidence type="ECO:0000256" key="2">
    <source>
        <dbReference type="ARBA" id="ARBA00023052"/>
    </source>
</evidence>
<dbReference type="Pfam" id="PF00205">
    <property type="entry name" value="TPP_enzyme_M"/>
    <property type="match status" value="1"/>
</dbReference>
<dbReference type="InterPro" id="IPR029035">
    <property type="entry name" value="DHS-like_NAD/FAD-binding_dom"/>
</dbReference>
<dbReference type="Pfam" id="PF02775">
    <property type="entry name" value="TPP_enzyme_C"/>
    <property type="match status" value="1"/>
</dbReference>
<dbReference type="CDD" id="cd00568">
    <property type="entry name" value="TPP_enzymes"/>
    <property type="match status" value="1"/>
</dbReference>
<comment type="caution">
    <text evidence="7">The sequence shown here is derived from an EMBL/GenBank/DDBJ whole genome shotgun (WGS) entry which is preliminary data.</text>
</comment>
<dbReference type="GO" id="GO:0003984">
    <property type="term" value="F:acetolactate synthase activity"/>
    <property type="evidence" value="ECO:0007669"/>
    <property type="project" value="TreeGrafter"/>
</dbReference>
<sequence>MPTVSDAVADVIAEHSEVVFGLMGNGNAWVVGNLTARGVRYVGAKHEAGTVAMADAYYRATGRMATATVTYGAGFTNALTALAEARMARIPLVLVAGDAPSTGLRPWDIEQETAARALDVLTLTVDAASADVLAARAFDLAEQERTPVVLAIPHDLAGAELEGQVALQPLAEPVPAAPAAQAVARAAAALQAAQRPLIVAGRGAVLAGAGPALRAAGDRIGALFATSAMARNLFGSPWDLGVAGGFGRLGPVQLMRQADVVLFAGCSLNMFQTRYGTLTAGAHTVIQVDELPAPTHEAVTDFIQADAGRFAEALLGALAPAGGPTWRDAVPQVAGGSLLAEPEVPETGPDGRLDPRPFARALDAVLPQDRTVVQDGGHFSGWMPMYARIPDPQALLLVGTAFQTIGLGFAAAAGAAVGRPERTTVLVTGDGGGLMALADLPTLVQHAASAVVVVFNDAAYGAELHQYAVRGVDPAAMYIEEVDFAALGRALGAEGVKARSLADLDALRAWVDAGARGTFVLDLPVSREVVAEYMQESMSAVPRK</sequence>
<evidence type="ECO:0000259" key="4">
    <source>
        <dbReference type="Pfam" id="PF00205"/>
    </source>
</evidence>
<feature type="domain" description="Thiamine pyrophosphate enzyme central" evidence="4">
    <location>
        <begin position="183"/>
        <end position="314"/>
    </location>
</feature>
<keyword evidence="2 3" id="KW-0786">Thiamine pyrophosphate</keyword>
<evidence type="ECO:0000313" key="8">
    <source>
        <dbReference type="Proteomes" id="UP000544090"/>
    </source>
</evidence>
<gene>
    <name evidence="7" type="ORF">HGG74_00320</name>
</gene>
<dbReference type="GO" id="GO:0009097">
    <property type="term" value="P:isoleucine biosynthetic process"/>
    <property type="evidence" value="ECO:0007669"/>
    <property type="project" value="TreeGrafter"/>
</dbReference>
<feature type="domain" description="Thiamine pyrophosphate enzyme N-terminal TPP-binding" evidence="6">
    <location>
        <begin position="3"/>
        <end position="111"/>
    </location>
</feature>
<dbReference type="EMBL" id="JAAZSQ010000001">
    <property type="protein sequence ID" value="NKX53000.1"/>
    <property type="molecule type" value="Genomic_DNA"/>
</dbReference>
<accession>A0A7X6K4R6</accession>
<dbReference type="GO" id="GO:0000287">
    <property type="term" value="F:magnesium ion binding"/>
    <property type="evidence" value="ECO:0007669"/>
    <property type="project" value="InterPro"/>
</dbReference>
<evidence type="ECO:0000313" key="7">
    <source>
        <dbReference type="EMBL" id="NKX53000.1"/>
    </source>
</evidence>
<proteinExistence type="inferred from homology"/>
<dbReference type="Pfam" id="PF02776">
    <property type="entry name" value="TPP_enzyme_N"/>
    <property type="match status" value="1"/>
</dbReference>
<dbReference type="InterPro" id="IPR045229">
    <property type="entry name" value="TPP_enz"/>
</dbReference>
<dbReference type="CDD" id="cd07035">
    <property type="entry name" value="TPP_PYR_POX_like"/>
    <property type="match status" value="1"/>
</dbReference>
<dbReference type="Gene3D" id="3.40.50.970">
    <property type="match status" value="2"/>
</dbReference>
<dbReference type="RefSeq" id="WP_168484359.1">
    <property type="nucleotide sequence ID" value="NZ_JAAZSQ010000001.1"/>
</dbReference>
<dbReference type="PANTHER" id="PTHR18968">
    <property type="entry name" value="THIAMINE PYROPHOSPHATE ENZYMES"/>
    <property type="match status" value="1"/>
</dbReference>
<name>A0A7X6K4R6_9MICC</name>
<dbReference type="InterPro" id="IPR012001">
    <property type="entry name" value="Thiamin_PyroP_enz_TPP-bd_dom"/>
</dbReference>
<keyword evidence="8" id="KW-1185">Reference proteome</keyword>
<reference evidence="7 8" key="1">
    <citation type="submission" date="2020-04" db="EMBL/GenBank/DDBJ databases">
        <title>Arthrobacter sp. nov.</title>
        <authorList>
            <person name="Liu S."/>
        </authorList>
    </citation>
    <scope>NUCLEOTIDE SEQUENCE [LARGE SCALE GENOMIC DNA]</scope>
    <source>
        <strain evidence="7 8">E918</strain>
    </source>
</reference>
<dbReference type="Proteomes" id="UP000544090">
    <property type="component" value="Unassembled WGS sequence"/>
</dbReference>
<protein>
    <submittedName>
        <fullName evidence="7">Thiamine pyrophosphate-binding protein</fullName>
    </submittedName>
</protein>
<organism evidence="7 8">
    <name type="scientific">Arthrobacter mobilis</name>
    <dbReference type="NCBI Taxonomy" id="2724944"/>
    <lineage>
        <taxon>Bacteria</taxon>
        <taxon>Bacillati</taxon>
        <taxon>Actinomycetota</taxon>
        <taxon>Actinomycetes</taxon>
        <taxon>Micrococcales</taxon>
        <taxon>Micrococcaceae</taxon>
        <taxon>Arthrobacter</taxon>
    </lineage>
</organism>
<evidence type="ECO:0000259" key="6">
    <source>
        <dbReference type="Pfam" id="PF02776"/>
    </source>
</evidence>
<evidence type="ECO:0000256" key="1">
    <source>
        <dbReference type="ARBA" id="ARBA00007812"/>
    </source>
</evidence>